<accession>A0A915LC28</accession>
<protein>
    <submittedName>
        <fullName evidence="2">LAGLIDADG homing endonuclease</fullName>
    </submittedName>
</protein>
<dbReference type="Proteomes" id="UP000887565">
    <property type="component" value="Unplaced"/>
</dbReference>
<name>A0A915LC28_ROMCU</name>
<evidence type="ECO:0000313" key="1">
    <source>
        <dbReference type="Proteomes" id="UP000887565"/>
    </source>
</evidence>
<organism evidence="1 2">
    <name type="scientific">Romanomermis culicivorax</name>
    <name type="common">Nematode worm</name>
    <dbReference type="NCBI Taxonomy" id="13658"/>
    <lineage>
        <taxon>Eukaryota</taxon>
        <taxon>Metazoa</taxon>
        <taxon>Ecdysozoa</taxon>
        <taxon>Nematoda</taxon>
        <taxon>Enoplea</taxon>
        <taxon>Dorylaimia</taxon>
        <taxon>Mermithida</taxon>
        <taxon>Mermithoidea</taxon>
        <taxon>Mermithidae</taxon>
        <taxon>Romanomermis</taxon>
    </lineage>
</organism>
<dbReference type="WBParaSite" id="nRc.2.0.1.t47346-RA">
    <property type="protein sequence ID" value="nRc.2.0.1.t47346-RA"/>
    <property type="gene ID" value="nRc.2.0.1.g47346"/>
</dbReference>
<dbReference type="AlphaFoldDB" id="A0A915LC28"/>
<reference evidence="2" key="1">
    <citation type="submission" date="2022-11" db="UniProtKB">
        <authorList>
            <consortium name="WormBaseParasite"/>
        </authorList>
    </citation>
    <scope>IDENTIFICATION</scope>
</reference>
<proteinExistence type="predicted"/>
<keyword evidence="1" id="KW-1185">Reference proteome</keyword>
<sequence>MREKNLGPVLMWKKSSREKTQYHCIYTSQFPNFSLRYKMENNSHYFNSVTFIYHEKTNIKNGATLISLRVTLNKSARTSDLIQLILESNPDIHTSRADFENSTTLKRLCASLSNISTKSGTKLLTRSVVVLT</sequence>
<evidence type="ECO:0000313" key="2">
    <source>
        <dbReference type="WBParaSite" id="nRc.2.0.1.t47346-RA"/>
    </source>
</evidence>